<evidence type="ECO:0000256" key="13">
    <source>
        <dbReference type="PIRNR" id="PIRNR004930"/>
    </source>
</evidence>
<dbReference type="PANTHER" id="PTHR17490:SF16">
    <property type="entry name" value="THREONYLCARBAMOYL-AMP SYNTHASE"/>
    <property type="match status" value="1"/>
</dbReference>
<evidence type="ECO:0000256" key="12">
    <source>
        <dbReference type="ARBA" id="ARBA00048366"/>
    </source>
</evidence>
<comment type="function">
    <text evidence="13">Required for the formation of a threonylcarbamoyl group on adenosine at position 37 (t(6)A37) in tRNAs that read codons beginning with adenine.</text>
</comment>
<evidence type="ECO:0000256" key="7">
    <source>
        <dbReference type="ARBA" id="ARBA00022694"/>
    </source>
</evidence>
<comment type="subcellular location">
    <subcellularLocation>
        <location evidence="1 13">Cytoplasm</location>
    </subcellularLocation>
</comment>
<evidence type="ECO:0000256" key="10">
    <source>
        <dbReference type="ARBA" id="ARBA00022840"/>
    </source>
</evidence>
<dbReference type="EC" id="2.7.7.87" evidence="3 13"/>
<dbReference type="PROSITE" id="PS51163">
    <property type="entry name" value="YRDC"/>
    <property type="match status" value="1"/>
</dbReference>
<dbReference type="Pfam" id="PF01300">
    <property type="entry name" value="Sua5_yciO_yrdC"/>
    <property type="match status" value="1"/>
</dbReference>
<keyword evidence="5 13" id="KW-0963">Cytoplasm</keyword>
<reference evidence="16" key="1">
    <citation type="submission" date="2020-10" db="EMBL/GenBank/DDBJ databases">
        <authorList>
            <person name="Gilroy R."/>
        </authorList>
    </citation>
    <scope>NUCLEOTIDE SEQUENCE</scope>
    <source>
        <strain evidence="16">CHK195-12923</strain>
    </source>
</reference>
<dbReference type="GO" id="GO:0005737">
    <property type="term" value="C:cytoplasm"/>
    <property type="evidence" value="ECO:0007669"/>
    <property type="project" value="UniProtKB-SubCell"/>
</dbReference>
<proteinExistence type="inferred from homology"/>
<evidence type="ECO:0000256" key="3">
    <source>
        <dbReference type="ARBA" id="ARBA00012584"/>
    </source>
</evidence>
<keyword evidence="8 13" id="KW-0548">Nucleotidyltransferase</keyword>
<evidence type="ECO:0000256" key="14">
    <source>
        <dbReference type="PIRSR" id="PIRSR004930-1"/>
    </source>
</evidence>
<accession>A0A9D1SIQ9</accession>
<evidence type="ECO:0000256" key="11">
    <source>
        <dbReference type="ARBA" id="ARBA00029774"/>
    </source>
</evidence>
<evidence type="ECO:0000313" key="16">
    <source>
        <dbReference type="EMBL" id="HIU61117.1"/>
    </source>
</evidence>
<dbReference type="Gene3D" id="3.40.50.11030">
    <property type="entry name" value="Threonylcarbamoyl-AMP synthase, C-terminal domain"/>
    <property type="match status" value="1"/>
</dbReference>
<feature type="binding site" evidence="14">
    <location>
        <position position="229"/>
    </location>
    <ligand>
        <name>ATP</name>
        <dbReference type="ChEBI" id="CHEBI:30616"/>
    </ligand>
</feature>
<dbReference type="Pfam" id="PF03481">
    <property type="entry name" value="Sua5_C"/>
    <property type="match status" value="1"/>
</dbReference>
<dbReference type="PANTHER" id="PTHR17490">
    <property type="entry name" value="SUA5"/>
    <property type="match status" value="1"/>
</dbReference>
<dbReference type="Proteomes" id="UP000824110">
    <property type="component" value="Unassembled WGS sequence"/>
</dbReference>
<feature type="binding site" evidence="14">
    <location>
        <position position="59"/>
    </location>
    <ligand>
        <name>ATP</name>
        <dbReference type="ChEBI" id="CHEBI:30616"/>
    </ligand>
</feature>
<dbReference type="GO" id="GO:0005524">
    <property type="term" value="F:ATP binding"/>
    <property type="evidence" value="ECO:0007669"/>
    <property type="project" value="UniProtKB-UniRule"/>
</dbReference>
<feature type="binding site" evidence="14">
    <location>
        <position position="64"/>
    </location>
    <ligand>
        <name>L-threonine</name>
        <dbReference type="ChEBI" id="CHEBI:57926"/>
    </ligand>
</feature>
<comment type="similarity">
    <text evidence="2 13">Belongs to the SUA5 family.</text>
</comment>
<comment type="catalytic activity">
    <reaction evidence="12 13">
        <text>L-threonine + hydrogencarbonate + ATP = L-threonylcarbamoyladenylate + diphosphate + H2O</text>
        <dbReference type="Rhea" id="RHEA:36407"/>
        <dbReference type="ChEBI" id="CHEBI:15377"/>
        <dbReference type="ChEBI" id="CHEBI:17544"/>
        <dbReference type="ChEBI" id="CHEBI:30616"/>
        <dbReference type="ChEBI" id="CHEBI:33019"/>
        <dbReference type="ChEBI" id="CHEBI:57926"/>
        <dbReference type="ChEBI" id="CHEBI:73682"/>
        <dbReference type="EC" id="2.7.7.87"/>
    </reaction>
</comment>
<dbReference type="InterPro" id="IPR005145">
    <property type="entry name" value="Sua5_C"/>
</dbReference>
<keyword evidence="7 13" id="KW-0819">tRNA processing</keyword>
<keyword evidence="9 13" id="KW-0547">Nucleotide-binding</keyword>
<evidence type="ECO:0000313" key="17">
    <source>
        <dbReference type="Proteomes" id="UP000824110"/>
    </source>
</evidence>
<keyword evidence="6 13" id="KW-0808">Transferase</keyword>
<evidence type="ECO:0000256" key="8">
    <source>
        <dbReference type="ARBA" id="ARBA00022695"/>
    </source>
</evidence>
<protein>
    <recommendedName>
        <fullName evidence="4 13">Threonylcarbamoyl-AMP synthase</fullName>
        <shortName evidence="13">TC-AMP synthase</shortName>
        <ecNumber evidence="3 13">2.7.7.87</ecNumber>
    </recommendedName>
    <alternativeName>
        <fullName evidence="11 13">L-threonylcarbamoyladenylate synthase</fullName>
    </alternativeName>
</protein>
<evidence type="ECO:0000256" key="6">
    <source>
        <dbReference type="ARBA" id="ARBA00022679"/>
    </source>
</evidence>
<sequence length="335" mass="36402">MVTEIKSIDEKSLFAAKKIIEEGGLVGFPTETVYGLGANAFDGDAVKRIYEVKGRPQDNPLIVHVHRDYDISRIVYDIPDYAMELAKRYLPGPLTMVYKSKGTISPVVSCGLDTVGIRIPSHPGAQRFLRYVDLPIAAPSANISKHVSPVTAEHVYNDLCGKIPLILDGGQCSGGIESTVLDCTGKVPCILRSGLVTREMIAEVAGACDVFVPHEGVKVRSPGMKYKHYSPACATMLFPYERLEDALEEYKKRRAEGVGAYIMCDSICAAKLKGCNHILDLGKNENEVAANLYEKLREGEKVAQLIIAVAPEKQDGVMAGVMNRLTKACGGKDEA</sequence>
<dbReference type="GO" id="GO:0061710">
    <property type="term" value="F:L-threonylcarbamoyladenylate synthase"/>
    <property type="evidence" value="ECO:0007669"/>
    <property type="project" value="UniProtKB-EC"/>
</dbReference>
<evidence type="ECO:0000256" key="5">
    <source>
        <dbReference type="ARBA" id="ARBA00022490"/>
    </source>
</evidence>
<feature type="binding site" evidence="14">
    <location>
        <position position="138"/>
    </location>
    <ligand>
        <name>L-threonine</name>
        <dbReference type="ChEBI" id="CHEBI:57926"/>
    </ligand>
</feature>
<feature type="binding site" evidence="14">
    <location>
        <position position="114"/>
    </location>
    <ligand>
        <name>ATP</name>
        <dbReference type="ChEBI" id="CHEBI:30616"/>
    </ligand>
</feature>
<dbReference type="InterPro" id="IPR006070">
    <property type="entry name" value="Sua5-like_dom"/>
</dbReference>
<dbReference type="Gene3D" id="3.90.870.10">
    <property type="entry name" value="DHBP synthase"/>
    <property type="match status" value="1"/>
</dbReference>
<dbReference type="PIRSF" id="PIRSF004930">
    <property type="entry name" value="Tln_factor_SUA5"/>
    <property type="match status" value="1"/>
</dbReference>
<reference evidence="16" key="2">
    <citation type="journal article" date="2021" name="PeerJ">
        <title>Extensive microbial diversity within the chicken gut microbiome revealed by metagenomics and culture.</title>
        <authorList>
            <person name="Gilroy R."/>
            <person name="Ravi A."/>
            <person name="Getino M."/>
            <person name="Pursley I."/>
            <person name="Horton D.L."/>
            <person name="Alikhan N.F."/>
            <person name="Baker D."/>
            <person name="Gharbi K."/>
            <person name="Hall N."/>
            <person name="Watson M."/>
            <person name="Adriaenssens E.M."/>
            <person name="Foster-Nyarko E."/>
            <person name="Jarju S."/>
            <person name="Secka A."/>
            <person name="Antonio M."/>
            <person name="Oren A."/>
            <person name="Chaudhuri R.R."/>
            <person name="La Ragione R."/>
            <person name="Hildebrand F."/>
            <person name="Pallen M.J."/>
        </authorList>
    </citation>
    <scope>NUCLEOTIDE SEQUENCE</scope>
    <source>
        <strain evidence="16">CHK195-12923</strain>
    </source>
</reference>
<comment type="caution">
    <text evidence="16">The sequence shown here is derived from an EMBL/GenBank/DDBJ whole genome shotgun (WGS) entry which is preliminary data.</text>
</comment>
<feature type="binding site" evidence="14">
    <location>
        <position position="32"/>
    </location>
    <ligand>
        <name>L-threonine</name>
        <dbReference type="ChEBI" id="CHEBI:57926"/>
    </ligand>
</feature>
<dbReference type="AlphaFoldDB" id="A0A9D1SIQ9"/>
<name>A0A9D1SIQ9_9FIRM</name>
<feature type="binding site" evidence="14">
    <location>
        <position position="55"/>
    </location>
    <ligand>
        <name>ATP</name>
        <dbReference type="ChEBI" id="CHEBI:30616"/>
    </ligand>
</feature>
<dbReference type="EMBL" id="DVNE01000004">
    <property type="protein sequence ID" value="HIU61117.1"/>
    <property type="molecule type" value="Genomic_DNA"/>
</dbReference>
<evidence type="ECO:0000256" key="2">
    <source>
        <dbReference type="ARBA" id="ARBA00007663"/>
    </source>
</evidence>
<dbReference type="GO" id="GO:0003725">
    <property type="term" value="F:double-stranded RNA binding"/>
    <property type="evidence" value="ECO:0007669"/>
    <property type="project" value="UniProtKB-UniRule"/>
</dbReference>
<dbReference type="GO" id="GO:0006450">
    <property type="term" value="P:regulation of translational fidelity"/>
    <property type="evidence" value="ECO:0007669"/>
    <property type="project" value="TreeGrafter"/>
</dbReference>
<dbReference type="InterPro" id="IPR038385">
    <property type="entry name" value="Sua5/YwlC_C"/>
</dbReference>
<feature type="binding site" evidence="14">
    <location>
        <position position="118"/>
    </location>
    <ligand>
        <name>ATP</name>
        <dbReference type="ChEBI" id="CHEBI:30616"/>
    </ligand>
</feature>
<gene>
    <name evidence="16" type="ORF">IAB69_00505</name>
</gene>
<dbReference type="InterPro" id="IPR017945">
    <property type="entry name" value="DHBP_synth_RibB-like_a/b_dom"/>
</dbReference>
<feature type="binding site" evidence="14">
    <location>
        <position position="148"/>
    </location>
    <ligand>
        <name>ATP</name>
        <dbReference type="ChEBI" id="CHEBI:30616"/>
    </ligand>
</feature>
<dbReference type="NCBIfam" id="TIGR00057">
    <property type="entry name" value="L-threonylcarbamoyladenylate synthase"/>
    <property type="match status" value="1"/>
</dbReference>
<feature type="binding site" evidence="14">
    <location>
        <position position="178"/>
    </location>
    <ligand>
        <name>L-threonine</name>
        <dbReference type="ChEBI" id="CHEBI:57926"/>
    </ligand>
</feature>
<evidence type="ECO:0000256" key="4">
    <source>
        <dbReference type="ARBA" id="ARBA00015492"/>
    </source>
</evidence>
<organism evidence="16 17">
    <name type="scientific">Candidatus Coproplasma excrementigallinarum</name>
    <dbReference type="NCBI Taxonomy" id="2840747"/>
    <lineage>
        <taxon>Bacteria</taxon>
        <taxon>Bacillati</taxon>
        <taxon>Bacillota</taxon>
        <taxon>Clostridia</taxon>
        <taxon>Eubacteriales</taxon>
        <taxon>Candidatus Coproplasma</taxon>
    </lineage>
</organism>
<dbReference type="FunFam" id="3.90.870.10:FF:000009">
    <property type="entry name" value="Threonylcarbamoyl-AMP synthase, putative"/>
    <property type="match status" value="1"/>
</dbReference>
<dbReference type="GO" id="GO:0000049">
    <property type="term" value="F:tRNA binding"/>
    <property type="evidence" value="ECO:0007669"/>
    <property type="project" value="TreeGrafter"/>
</dbReference>
<evidence type="ECO:0000256" key="1">
    <source>
        <dbReference type="ARBA" id="ARBA00004496"/>
    </source>
</evidence>
<keyword evidence="10 13" id="KW-0067">ATP-binding</keyword>
<dbReference type="GO" id="GO:0008033">
    <property type="term" value="P:tRNA processing"/>
    <property type="evidence" value="ECO:0007669"/>
    <property type="project" value="UniProtKB-KW"/>
</dbReference>
<dbReference type="SUPFAM" id="SSF55821">
    <property type="entry name" value="YrdC/RibB"/>
    <property type="match status" value="1"/>
</dbReference>
<feature type="domain" description="YrdC-like" evidence="15">
    <location>
        <begin position="10"/>
        <end position="196"/>
    </location>
</feature>
<evidence type="ECO:0000259" key="15">
    <source>
        <dbReference type="PROSITE" id="PS51163"/>
    </source>
</evidence>
<dbReference type="InterPro" id="IPR050156">
    <property type="entry name" value="TC-AMP_synthase_SUA5"/>
</dbReference>
<feature type="binding site" evidence="14">
    <location>
        <position position="192"/>
    </location>
    <ligand>
        <name>ATP</name>
        <dbReference type="ChEBI" id="CHEBI:30616"/>
    </ligand>
</feature>
<evidence type="ECO:0000256" key="9">
    <source>
        <dbReference type="ARBA" id="ARBA00022741"/>
    </source>
</evidence>
<feature type="binding site" evidence="14">
    <location>
        <position position="140"/>
    </location>
    <ligand>
        <name>ATP</name>
        <dbReference type="ChEBI" id="CHEBI:30616"/>
    </ligand>
</feature>
<dbReference type="InterPro" id="IPR010923">
    <property type="entry name" value="T(6)A37_SUA5"/>
</dbReference>